<dbReference type="InterPro" id="IPR011009">
    <property type="entry name" value="Kinase-like_dom_sf"/>
</dbReference>
<dbReference type="InterPro" id="IPR001245">
    <property type="entry name" value="Ser-Thr/Tyr_kinase_cat_dom"/>
</dbReference>
<dbReference type="OrthoDB" id="4062651at2759"/>
<evidence type="ECO:0000259" key="1">
    <source>
        <dbReference type="PROSITE" id="PS50011"/>
    </source>
</evidence>
<dbReference type="EMBL" id="LNZH02000184">
    <property type="protein sequence ID" value="OCB88110.1"/>
    <property type="molecule type" value="Genomic_DNA"/>
</dbReference>
<evidence type="ECO:0000313" key="2">
    <source>
        <dbReference type="EMBL" id="OCB88110.1"/>
    </source>
</evidence>
<proteinExistence type="predicted"/>
<dbReference type="PROSITE" id="PS00108">
    <property type="entry name" value="PROTEIN_KINASE_ST"/>
    <property type="match status" value="1"/>
</dbReference>
<feature type="domain" description="Protein kinase" evidence="1">
    <location>
        <begin position="39"/>
        <end position="303"/>
    </location>
</feature>
<reference evidence="2" key="1">
    <citation type="submission" date="2016-06" db="EMBL/GenBank/DDBJ databases">
        <title>Draft Genome sequence of the fungus Inonotus baumii.</title>
        <authorList>
            <person name="Zhu H."/>
            <person name="Lin W."/>
        </authorList>
    </citation>
    <scope>NUCLEOTIDE SEQUENCE</scope>
    <source>
        <strain evidence="2">821</strain>
    </source>
</reference>
<dbReference type="GO" id="GO:0004674">
    <property type="term" value="F:protein serine/threonine kinase activity"/>
    <property type="evidence" value="ECO:0007669"/>
    <property type="project" value="TreeGrafter"/>
</dbReference>
<dbReference type="Gene3D" id="1.10.510.10">
    <property type="entry name" value="Transferase(Phosphotransferase) domain 1"/>
    <property type="match status" value="1"/>
</dbReference>
<evidence type="ECO:0000313" key="3">
    <source>
        <dbReference type="Proteomes" id="UP000757232"/>
    </source>
</evidence>
<dbReference type="InterPro" id="IPR011990">
    <property type="entry name" value="TPR-like_helical_dom_sf"/>
</dbReference>
<sequence>MDMKSARKGSQSYLSMLDDVTPSILEVLKHLDLTGNVVYEDSGIVASGTYGDIYKGYYESDAQSKATVCIKRMRMHMKGDIKMLFEKELYVWAKLKHKNILPLLGYAFEQKSNYPLLVSEWMENGSAWDFVKSHLDYYRHSSGYIAYLHERDVVHSDIKSDNVLISNSGDALLCDFGLSRMITASRTYAKMTSTIKGTDRYMAPEFFDPPYTKHSEKTDIWAFGMTVFELLARERPFAKVHPFAIPSEISRRNLPSLPNPSMLSTTTQTTESLWGICRMCWNGNPEDRASIAMILSQLENKVVNGGPVPSQYLSESGETRIAKNDEEKSSKNDIQARVHGVPDTFLQPEGYPESPAALSHLADSLHIGFEHSDDPEESISLGRAALELWPEGHPYRDLTLSRLAKFLCTQFEHGGQIEDLEESISLGRAVLELQPMGHPDRLSTLNNLADSLCTRYDHGGQIEDLEESISLHRAALELWPEGHPGRAAALSNLANFVRARYNHGGQIEDLEESNSLDRVVLDLHTHPFQA</sequence>
<dbReference type="InterPro" id="IPR000719">
    <property type="entry name" value="Prot_kinase_dom"/>
</dbReference>
<protein>
    <submittedName>
        <fullName evidence="2">Kinase-like protein</fullName>
    </submittedName>
</protein>
<gene>
    <name evidence="2" type="ORF">A7U60_g4736</name>
</gene>
<name>A0A9Q5N4P6_SANBA</name>
<dbReference type="PROSITE" id="PS50011">
    <property type="entry name" value="PROTEIN_KINASE_DOM"/>
    <property type="match status" value="1"/>
</dbReference>
<accession>A0A9Q5N4P6</accession>
<dbReference type="AlphaFoldDB" id="A0A9Q5N4P6"/>
<keyword evidence="2" id="KW-0418">Kinase</keyword>
<keyword evidence="2" id="KW-0808">Transferase</keyword>
<keyword evidence="3" id="KW-1185">Reference proteome</keyword>
<comment type="caution">
    <text evidence="2">The sequence shown here is derived from an EMBL/GenBank/DDBJ whole genome shotgun (WGS) entry which is preliminary data.</text>
</comment>
<dbReference type="Pfam" id="PF07714">
    <property type="entry name" value="PK_Tyr_Ser-Thr"/>
    <property type="match status" value="1"/>
</dbReference>
<dbReference type="Pfam" id="PF13374">
    <property type="entry name" value="TPR_10"/>
    <property type="match status" value="1"/>
</dbReference>
<dbReference type="Gene3D" id="1.25.40.10">
    <property type="entry name" value="Tetratricopeptide repeat domain"/>
    <property type="match status" value="1"/>
</dbReference>
<dbReference type="SUPFAM" id="SSF56112">
    <property type="entry name" value="Protein kinase-like (PK-like)"/>
    <property type="match status" value="1"/>
</dbReference>
<dbReference type="GO" id="GO:0005524">
    <property type="term" value="F:ATP binding"/>
    <property type="evidence" value="ECO:0007669"/>
    <property type="project" value="InterPro"/>
</dbReference>
<dbReference type="SMART" id="SM00220">
    <property type="entry name" value="S_TKc"/>
    <property type="match status" value="1"/>
</dbReference>
<dbReference type="InterPro" id="IPR051681">
    <property type="entry name" value="Ser/Thr_Kinases-Pseudokinases"/>
</dbReference>
<organism evidence="2 3">
    <name type="scientific">Sanghuangporus baumii</name>
    <name type="common">Phellinus baumii</name>
    <dbReference type="NCBI Taxonomy" id="108892"/>
    <lineage>
        <taxon>Eukaryota</taxon>
        <taxon>Fungi</taxon>
        <taxon>Dikarya</taxon>
        <taxon>Basidiomycota</taxon>
        <taxon>Agaricomycotina</taxon>
        <taxon>Agaricomycetes</taxon>
        <taxon>Hymenochaetales</taxon>
        <taxon>Hymenochaetaceae</taxon>
        <taxon>Sanghuangporus</taxon>
    </lineage>
</organism>
<dbReference type="PANTHER" id="PTHR44329">
    <property type="entry name" value="SERINE/THREONINE-PROTEIN KINASE TNNI3K-RELATED"/>
    <property type="match status" value="1"/>
</dbReference>
<dbReference type="Proteomes" id="UP000757232">
    <property type="component" value="Unassembled WGS sequence"/>
</dbReference>
<dbReference type="InterPro" id="IPR008271">
    <property type="entry name" value="Ser/Thr_kinase_AS"/>
</dbReference>
<dbReference type="SUPFAM" id="SSF48452">
    <property type="entry name" value="TPR-like"/>
    <property type="match status" value="1"/>
</dbReference>